<name>A0A183EUE5_9BILA</name>
<dbReference type="WBParaSite" id="GPUH_0002461601-mRNA-1">
    <property type="protein sequence ID" value="GPUH_0002461601-mRNA-1"/>
    <property type="gene ID" value="GPUH_0002461601"/>
</dbReference>
<accession>A0A183EUE5</accession>
<dbReference type="Proteomes" id="UP000271098">
    <property type="component" value="Unassembled WGS sequence"/>
</dbReference>
<proteinExistence type="predicted"/>
<keyword evidence="1" id="KW-1133">Transmembrane helix</keyword>
<sequence>MEHVESEVKSAMNSQAGYSFFMALGATIGAVIDIFVGSLSVFFAKHCL</sequence>
<dbReference type="EMBL" id="UYRT01101671">
    <property type="protein sequence ID" value="VDN43039.1"/>
    <property type="molecule type" value="Genomic_DNA"/>
</dbReference>
<evidence type="ECO:0000256" key="1">
    <source>
        <dbReference type="SAM" id="Phobius"/>
    </source>
</evidence>
<reference evidence="4" key="1">
    <citation type="submission" date="2016-06" db="UniProtKB">
        <authorList>
            <consortium name="WormBaseParasite"/>
        </authorList>
    </citation>
    <scope>IDENTIFICATION</scope>
</reference>
<feature type="transmembrane region" description="Helical" evidence="1">
    <location>
        <begin position="20"/>
        <end position="44"/>
    </location>
</feature>
<protein>
    <submittedName>
        <fullName evidence="4">MFS domain-containing protein</fullName>
    </submittedName>
</protein>
<evidence type="ECO:0000313" key="4">
    <source>
        <dbReference type="WBParaSite" id="GPUH_0002461601-mRNA-1"/>
    </source>
</evidence>
<reference evidence="2 3" key="2">
    <citation type="submission" date="2018-11" db="EMBL/GenBank/DDBJ databases">
        <authorList>
            <consortium name="Pathogen Informatics"/>
        </authorList>
    </citation>
    <scope>NUCLEOTIDE SEQUENCE [LARGE SCALE GENOMIC DNA]</scope>
</reference>
<keyword evidence="1" id="KW-0472">Membrane</keyword>
<keyword evidence="1" id="KW-0812">Transmembrane</keyword>
<evidence type="ECO:0000313" key="2">
    <source>
        <dbReference type="EMBL" id="VDN43039.1"/>
    </source>
</evidence>
<evidence type="ECO:0000313" key="3">
    <source>
        <dbReference type="Proteomes" id="UP000271098"/>
    </source>
</evidence>
<organism evidence="4">
    <name type="scientific">Gongylonema pulchrum</name>
    <dbReference type="NCBI Taxonomy" id="637853"/>
    <lineage>
        <taxon>Eukaryota</taxon>
        <taxon>Metazoa</taxon>
        <taxon>Ecdysozoa</taxon>
        <taxon>Nematoda</taxon>
        <taxon>Chromadorea</taxon>
        <taxon>Rhabditida</taxon>
        <taxon>Spirurina</taxon>
        <taxon>Spiruromorpha</taxon>
        <taxon>Spiruroidea</taxon>
        <taxon>Gongylonematidae</taxon>
        <taxon>Gongylonema</taxon>
    </lineage>
</organism>
<gene>
    <name evidence="2" type="ORF">GPUH_LOCUS24586</name>
</gene>
<keyword evidence="3" id="KW-1185">Reference proteome</keyword>
<dbReference type="OrthoDB" id="5823731at2759"/>
<dbReference type="AlphaFoldDB" id="A0A183EUE5"/>